<reference evidence="4" key="3">
    <citation type="submission" date="2018-12" db="EMBL/GenBank/DDBJ databases">
        <title>G10K-VGP greater horseshoe bat female genome, primary haplotype.</title>
        <authorList>
            <person name="Teeling E."/>
            <person name="Myers G."/>
            <person name="Vernes S."/>
            <person name="Pippel M."/>
            <person name="Winkler S."/>
            <person name="Fedrigo O."/>
            <person name="Rhie A."/>
            <person name="Koren S."/>
            <person name="Phillippy A."/>
            <person name="Lewin H."/>
            <person name="Damas J."/>
            <person name="Howe K."/>
            <person name="Mountcastle J."/>
            <person name="Jarvis E.D."/>
        </authorList>
    </citation>
    <scope>NUCLEOTIDE SEQUENCE [LARGE SCALE GENOMIC DNA]</scope>
</reference>
<evidence type="ECO:0000313" key="3">
    <source>
        <dbReference type="Ensembl" id="ENSRFEP00010018106.1"/>
    </source>
</evidence>
<organism evidence="3 4">
    <name type="scientific">Rhinolophus ferrumequinum</name>
    <name type="common">Greater horseshoe bat</name>
    <dbReference type="NCBI Taxonomy" id="59479"/>
    <lineage>
        <taxon>Eukaryota</taxon>
        <taxon>Metazoa</taxon>
        <taxon>Chordata</taxon>
        <taxon>Craniata</taxon>
        <taxon>Vertebrata</taxon>
        <taxon>Euteleostomi</taxon>
        <taxon>Mammalia</taxon>
        <taxon>Eutheria</taxon>
        <taxon>Laurasiatheria</taxon>
        <taxon>Chiroptera</taxon>
        <taxon>Yinpterochiroptera</taxon>
        <taxon>Rhinolophoidea</taxon>
        <taxon>Rhinolophidae</taxon>
        <taxon>Rhinolophinae</taxon>
        <taxon>Rhinolophus</taxon>
    </lineage>
</organism>
<proteinExistence type="predicted"/>
<feature type="signal peptide" evidence="2">
    <location>
        <begin position="1"/>
        <end position="17"/>
    </location>
</feature>
<keyword evidence="2" id="KW-0732">Signal</keyword>
<reference evidence="3" key="5">
    <citation type="submission" date="2025-09" db="UniProtKB">
        <authorList>
            <consortium name="Ensembl"/>
        </authorList>
    </citation>
    <scope>IDENTIFICATION</scope>
</reference>
<protein>
    <submittedName>
        <fullName evidence="3">Uncharacterized protein</fullName>
    </submittedName>
</protein>
<sequence>MVGIALSSCLALLDTVAKSPAASWRMAKACSAPRRGQLLMRTLMQLHQGGRGPGDWFLSGASEPVSAGPQHLGRGAERPGEARPSLQCSRWNAFPGEQESSGYRCPADSELRGQTGSGLFNSENIQASRSPRHSLPRCTLAFSQCPPQTPRQ</sequence>
<accession>A0A671EXM2</accession>
<dbReference type="Proteomes" id="UP000472240">
    <property type="component" value="Chromosome 18"/>
</dbReference>
<evidence type="ECO:0000256" key="1">
    <source>
        <dbReference type="SAM" id="MobiDB-lite"/>
    </source>
</evidence>
<evidence type="ECO:0000256" key="2">
    <source>
        <dbReference type="SAM" id="SignalP"/>
    </source>
</evidence>
<dbReference type="AlphaFoldDB" id="A0A671EXM2"/>
<dbReference type="InParanoid" id="A0A671EXM2"/>
<feature type="region of interest" description="Disordered" evidence="1">
    <location>
        <begin position="54"/>
        <end position="109"/>
    </location>
</feature>
<dbReference type="GeneTree" id="ENSGT00910000146927"/>
<evidence type="ECO:0000313" key="4">
    <source>
        <dbReference type="Proteomes" id="UP000472240"/>
    </source>
</evidence>
<reference evidence="3 4" key="1">
    <citation type="journal article" date="2015" name="Annu Rev Anim Biosci">
        <title>The Genome 10K Project: a way forward.</title>
        <authorList>
            <person name="Koepfli K.P."/>
            <person name="Paten B."/>
            <person name="O'Brien S.J."/>
            <person name="Koepfli K.P."/>
            <person name="Paten B."/>
            <person name="Antunes A."/>
            <person name="Belov K."/>
            <person name="Bustamante C."/>
            <person name="Castoe T.A."/>
            <person name="Clawson H."/>
            <person name="Crawford A.J."/>
            <person name="Diekhans M."/>
            <person name="Distel D."/>
            <person name="Durbin R."/>
            <person name="Earl D."/>
            <person name="Fujita M.K."/>
            <person name="Gamble T."/>
            <person name="Georges A."/>
            <person name="Gemmell N."/>
            <person name="Gilbert M.T."/>
            <person name="Graves J.M."/>
            <person name="Green R.E."/>
            <person name="Hickey G."/>
            <person name="Jarvis E.D."/>
            <person name="Johnson W."/>
            <person name="Komissarov A."/>
            <person name="Korf I."/>
            <person name="Kuhn R."/>
            <person name="Larkin D.M."/>
            <person name="Lewin H."/>
            <person name="Lopez J.V."/>
            <person name="Ma J."/>
            <person name="Marques-Bonet T."/>
            <person name="Miller W."/>
            <person name="Murphy R."/>
            <person name="Pevzner P."/>
            <person name="Shapiro B."/>
            <person name="Steiner C."/>
            <person name="Tamazian G."/>
            <person name="Venkatesh B."/>
            <person name="Wang J."/>
            <person name="Wayne R."/>
            <person name="Wiley E."/>
            <person name="Yang H."/>
            <person name="Zhang G."/>
            <person name="Haussler D."/>
            <person name="Ryder O."/>
            <person name="O'Brien S.J."/>
        </authorList>
    </citation>
    <scope>NUCLEOTIDE SEQUENCE</scope>
</reference>
<feature type="chain" id="PRO_5025445741" evidence="2">
    <location>
        <begin position="18"/>
        <end position="152"/>
    </location>
</feature>
<keyword evidence="4" id="KW-1185">Reference proteome</keyword>
<reference evidence="3" key="4">
    <citation type="submission" date="2025-08" db="UniProtKB">
        <authorList>
            <consortium name="Ensembl"/>
        </authorList>
    </citation>
    <scope>IDENTIFICATION</scope>
</reference>
<name>A0A671EXM2_RHIFE</name>
<dbReference type="Ensembl" id="ENSRFET00010019731.1">
    <property type="protein sequence ID" value="ENSRFEP00010018106.1"/>
    <property type="gene ID" value="ENSRFEG00010012231.1"/>
</dbReference>
<reference evidence="3 4" key="2">
    <citation type="journal article" date="2018" name="Annu Rev Anim Biosci">
        <title>Bat Biology, Genomes, and the Bat1K Project: To Generate Chromosome-Level Genomes for All Living Bat Species.</title>
        <authorList>
            <person name="Teeling E.C."/>
            <person name="Vernes S.C."/>
            <person name="Davalos L.M."/>
            <person name="Ray D.A."/>
            <person name="Gilbert M.T.P."/>
            <person name="Myers E."/>
        </authorList>
    </citation>
    <scope>NUCLEOTIDE SEQUENCE</scope>
</reference>